<dbReference type="RefSeq" id="WP_181830082.1">
    <property type="nucleotide sequence ID" value="NZ_CP104757.1"/>
</dbReference>
<evidence type="ECO:0000313" key="2">
    <source>
        <dbReference type="EMBL" id="MBA5233759.1"/>
    </source>
</evidence>
<evidence type="ECO:0000256" key="1">
    <source>
        <dbReference type="SAM" id="MobiDB-lite"/>
    </source>
</evidence>
<gene>
    <name evidence="2" type="ORF">H2Y56_16835</name>
</gene>
<organism evidence="2 3">
    <name type="scientific">Pectobacterium aroidearum</name>
    <dbReference type="NCBI Taxonomy" id="1201031"/>
    <lineage>
        <taxon>Bacteria</taxon>
        <taxon>Pseudomonadati</taxon>
        <taxon>Pseudomonadota</taxon>
        <taxon>Gammaproteobacteria</taxon>
        <taxon>Enterobacterales</taxon>
        <taxon>Pectobacteriaceae</taxon>
        <taxon>Pectobacterium</taxon>
    </lineage>
</organism>
<name>A0ABR5ZGT7_9GAMM</name>
<protein>
    <recommendedName>
        <fullName evidence="4">Transposase</fullName>
    </recommendedName>
</protein>
<reference evidence="2 3" key="1">
    <citation type="submission" date="2020-07" db="EMBL/GenBank/DDBJ databases">
        <title>Characterization of Pectobacterium aroidearum strains causing soft rot on Amorphophallus konjac.</title>
        <authorList>
            <person name="Xie H."/>
        </authorList>
    </citation>
    <scope>NUCLEOTIDE SEQUENCE [LARGE SCALE GENOMIC DNA]</scope>
    <source>
        <strain evidence="2 3">MY10</strain>
    </source>
</reference>
<feature type="region of interest" description="Disordered" evidence="1">
    <location>
        <begin position="1"/>
        <end position="22"/>
    </location>
</feature>
<evidence type="ECO:0008006" key="4">
    <source>
        <dbReference type="Google" id="ProtNLM"/>
    </source>
</evidence>
<comment type="caution">
    <text evidence="2">The sequence shown here is derived from an EMBL/GenBank/DDBJ whole genome shotgun (WGS) entry which is preliminary data.</text>
</comment>
<proteinExistence type="predicted"/>
<dbReference type="EMBL" id="JACERK010000009">
    <property type="protein sequence ID" value="MBA5233759.1"/>
    <property type="molecule type" value="Genomic_DNA"/>
</dbReference>
<accession>A0ABR5ZGT7</accession>
<evidence type="ECO:0000313" key="3">
    <source>
        <dbReference type="Proteomes" id="UP000530038"/>
    </source>
</evidence>
<sequence length="53" mass="5643">MDDGCYVATANAGGEKSPSEDGLKRFHGNKNKLLSILLFIGDGRVSAHPTTPR</sequence>
<keyword evidence="3" id="KW-1185">Reference proteome</keyword>
<dbReference type="Proteomes" id="UP000530038">
    <property type="component" value="Unassembled WGS sequence"/>
</dbReference>